<protein>
    <submittedName>
        <fullName evidence="2">TNF receptor-associated factor 6</fullName>
    </submittedName>
</protein>
<feature type="coiled-coil region" evidence="1">
    <location>
        <begin position="51"/>
        <end position="106"/>
    </location>
</feature>
<evidence type="ECO:0000313" key="2">
    <source>
        <dbReference type="EMBL" id="PFX12733.1"/>
    </source>
</evidence>
<keyword evidence="3" id="KW-1185">Reference proteome</keyword>
<dbReference type="AlphaFoldDB" id="A0A2B4R7D8"/>
<dbReference type="SUPFAM" id="SSF57997">
    <property type="entry name" value="Tropomyosin"/>
    <property type="match status" value="1"/>
</dbReference>
<reference evidence="3" key="1">
    <citation type="journal article" date="2017" name="bioRxiv">
        <title>Comparative analysis of the genomes of Stylophora pistillata and Acropora digitifera provides evidence for extensive differences between species of corals.</title>
        <authorList>
            <person name="Voolstra C.R."/>
            <person name="Li Y."/>
            <person name="Liew Y.J."/>
            <person name="Baumgarten S."/>
            <person name="Zoccola D."/>
            <person name="Flot J.-F."/>
            <person name="Tambutte S."/>
            <person name="Allemand D."/>
            <person name="Aranda M."/>
        </authorList>
    </citation>
    <scope>NUCLEOTIDE SEQUENCE [LARGE SCALE GENOMIC DNA]</scope>
</reference>
<evidence type="ECO:0000256" key="1">
    <source>
        <dbReference type="SAM" id="Coils"/>
    </source>
</evidence>
<evidence type="ECO:0000313" key="3">
    <source>
        <dbReference type="Proteomes" id="UP000225706"/>
    </source>
</evidence>
<dbReference type="GO" id="GO:0043122">
    <property type="term" value="P:regulation of canonical NF-kappaB signal transduction"/>
    <property type="evidence" value="ECO:0007669"/>
    <property type="project" value="TreeGrafter"/>
</dbReference>
<name>A0A2B4R7D8_STYPI</name>
<dbReference type="Gene3D" id="2.60.210.10">
    <property type="entry name" value="Apoptosis, Tumor Necrosis Factor Receptor Associated Protein 2, Chain A"/>
    <property type="match status" value="1"/>
</dbReference>
<comment type="caution">
    <text evidence="2">The sequence shown here is derived from an EMBL/GenBank/DDBJ whole genome shotgun (WGS) entry which is preliminary data.</text>
</comment>
<keyword evidence="1" id="KW-0175">Coiled coil</keyword>
<dbReference type="PANTHER" id="PTHR10131:SF94">
    <property type="entry name" value="TNF RECEPTOR-ASSOCIATED FACTOR 4"/>
    <property type="match status" value="1"/>
</dbReference>
<keyword evidence="2" id="KW-0675">Receptor</keyword>
<dbReference type="OrthoDB" id="1630758at2759"/>
<accession>A0A2B4R7D8</accession>
<feature type="non-terminal residue" evidence="2">
    <location>
        <position position="1"/>
    </location>
</feature>
<dbReference type="EMBL" id="LSMT01001211">
    <property type="protein sequence ID" value="PFX12733.1"/>
    <property type="molecule type" value="Genomic_DNA"/>
</dbReference>
<dbReference type="InterPro" id="IPR008974">
    <property type="entry name" value="TRAF-like"/>
</dbReference>
<dbReference type="PANTHER" id="PTHR10131">
    <property type="entry name" value="TNF RECEPTOR ASSOCIATED FACTOR"/>
    <property type="match status" value="1"/>
</dbReference>
<organism evidence="2 3">
    <name type="scientific">Stylophora pistillata</name>
    <name type="common">Smooth cauliflower coral</name>
    <dbReference type="NCBI Taxonomy" id="50429"/>
    <lineage>
        <taxon>Eukaryota</taxon>
        <taxon>Metazoa</taxon>
        <taxon>Cnidaria</taxon>
        <taxon>Anthozoa</taxon>
        <taxon>Hexacorallia</taxon>
        <taxon>Scleractinia</taxon>
        <taxon>Astrocoeniina</taxon>
        <taxon>Pocilloporidae</taxon>
        <taxon>Stylophora</taxon>
    </lineage>
</organism>
<sequence>IPSHIKEECLLAIVCCPYVQLGCETKVERQAVESHLQSAVRIHLDLTVVKLNEANENLGITQSKLDETETKFSNTNSQLLDTKKKTDNLKKEVETLQRQFKEKAIKDQENAMKEQIVMGKSESPGFSSLYIWKIDEFSKLMREAKAGDKTV</sequence>
<dbReference type="Proteomes" id="UP000225706">
    <property type="component" value="Unassembled WGS sequence"/>
</dbReference>
<proteinExistence type="predicted"/>
<gene>
    <name evidence="2" type="primary">traf6</name>
    <name evidence="2" type="ORF">AWC38_SpisGene23260</name>
</gene>